<sequence length="618" mass="68537">MLLTRLVEQAAINGDSPAFFGERRYRHLLDVRTREGVIVSVVLTRAGDSGAGVVHTTPTSDRTVNVLAHLGADDAQYVLGRTEDPAKVARAARCHAEFVELIRRWAQSVEHAVDPVPHLLVELYRSSWLSGIDMTEVNGKDGVLLVVDGVPAYQSPTAATFWAADVAARKSTGAPGVCLVCGQVRDLARNIPVKVPQSLVPGATNEATLVSVNARVFGYDLTEHQLAYTPICLTCADRAMAGLKSVLSSEHSLTYSGQDTRLAWWVSNPDETSYAGELRDPNPDRVLKLMNSVHQGKPTRTRANTRFCWMAVSGNVSRVMVRQWVDMALASESPEAASHDRNIADWFEDHRIAPRFPNPKIKSDGTLIEAGRQWHPLGAFARVLGRWDNSTNRYAEFGVKNADRFDKALIELTQAALMGSPISIGMRTHLLHRIRNDGRVDDVRASLIKLALNRSPQHAQEKPMSPGLDLERRDPAYLAGRLFALLEDTQRAAHSTWTPPDAEATSSTTEQDTDTQDRDGVNSTFANRYFRSAVAAPRVALVQGRIEADAWISKIKRRKKPAIAYYYANRLTALYNVVDAAEELPARNNLRQQEQFILGYHHQRAFRPTPRTTTQSTD</sequence>
<evidence type="ECO:0000256" key="1">
    <source>
        <dbReference type="SAM" id="MobiDB-lite"/>
    </source>
</evidence>
<keyword evidence="3" id="KW-1185">Reference proteome</keyword>
<dbReference type="EMBL" id="BMMW01000002">
    <property type="protein sequence ID" value="GGK49214.1"/>
    <property type="molecule type" value="Genomic_DNA"/>
</dbReference>
<protein>
    <submittedName>
        <fullName evidence="2">CRISPR-associated Csd1 family protein</fullName>
    </submittedName>
</protein>
<feature type="region of interest" description="Disordered" evidence="1">
    <location>
        <begin position="494"/>
        <end position="521"/>
    </location>
</feature>
<evidence type="ECO:0000313" key="3">
    <source>
        <dbReference type="Proteomes" id="UP000612956"/>
    </source>
</evidence>
<organism evidence="2 3">
    <name type="scientific">Nocardia camponoti</name>
    <dbReference type="NCBI Taxonomy" id="1616106"/>
    <lineage>
        <taxon>Bacteria</taxon>
        <taxon>Bacillati</taxon>
        <taxon>Actinomycetota</taxon>
        <taxon>Actinomycetes</taxon>
        <taxon>Mycobacteriales</taxon>
        <taxon>Nocardiaceae</taxon>
        <taxon>Nocardia</taxon>
    </lineage>
</organism>
<evidence type="ECO:0000313" key="2">
    <source>
        <dbReference type="EMBL" id="GGK49214.1"/>
    </source>
</evidence>
<comment type="caution">
    <text evidence="2">The sequence shown here is derived from an EMBL/GenBank/DDBJ whole genome shotgun (WGS) entry which is preliminary data.</text>
</comment>
<dbReference type="Proteomes" id="UP000612956">
    <property type="component" value="Unassembled WGS sequence"/>
</dbReference>
<name>A0A917V7K7_9NOCA</name>
<dbReference type="RefSeq" id="WP_188828698.1">
    <property type="nucleotide sequence ID" value="NZ_BMMW01000002.1"/>
</dbReference>
<gene>
    <name evidence="2" type="ORF">GCM10011591_20760</name>
</gene>
<proteinExistence type="predicted"/>
<accession>A0A917V7K7</accession>
<dbReference type="Pfam" id="PF09709">
    <property type="entry name" value="Cas_Csd1"/>
    <property type="match status" value="1"/>
</dbReference>
<dbReference type="AlphaFoldDB" id="A0A917V7K7"/>
<reference evidence="2" key="1">
    <citation type="journal article" date="2014" name="Int. J. Syst. Evol. Microbiol.">
        <title>Complete genome sequence of Corynebacterium casei LMG S-19264T (=DSM 44701T), isolated from a smear-ripened cheese.</title>
        <authorList>
            <consortium name="US DOE Joint Genome Institute (JGI-PGF)"/>
            <person name="Walter F."/>
            <person name="Albersmeier A."/>
            <person name="Kalinowski J."/>
            <person name="Ruckert C."/>
        </authorList>
    </citation>
    <scope>NUCLEOTIDE SEQUENCE</scope>
    <source>
        <strain evidence="2">CGMCC 4.7278</strain>
    </source>
</reference>
<reference evidence="2" key="2">
    <citation type="submission" date="2020-09" db="EMBL/GenBank/DDBJ databases">
        <authorList>
            <person name="Sun Q."/>
            <person name="Zhou Y."/>
        </authorList>
    </citation>
    <scope>NUCLEOTIDE SEQUENCE</scope>
    <source>
        <strain evidence="2">CGMCC 4.7278</strain>
    </source>
</reference>
<dbReference type="InterPro" id="IPR010144">
    <property type="entry name" value="CRISPR-assoc_prot_Csd1-typ"/>
</dbReference>